<dbReference type="SUPFAM" id="SSF82771">
    <property type="entry name" value="GIY-YIG endonuclease"/>
    <property type="match status" value="1"/>
</dbReference>
<dbReference type="NCBIfam" id="NF001824">
    <property type="entry name" value="PRK00558.1-5"/>
    <property type="match status" value="1"/>
</dbReference>
<sequence length="624" mass="69783">MIGCGLDTAQSTCEEQPAFDVAGYLKNLPNLPGVYRFLDKDGQVLYVGKAVNLKRRVGSYFQKNDLSPRIALMVRQVASIEVSATRSETEALILENNFIKALSPKYNILFRDDKSYPYLMLSGHEFPQMAYYRGSLKKPNQYFGPYPNGYAVRDSIQILQKVFLLRTCEDSVFEHRDRACLLYQIKRCSGPCVGHISREAYRESVAEAVTFLNGRTDQLLQTFTAKMQQAAAALDFEQAARYRDQIQALGTVQSQQFIDSKNPHNPRNIDILALAAEQGSVCIHWVSIRGGRRVGDKSFFPDTRHHIAEDPASYGEAFAAQHYLGKDKPDVIISNFRLPESLQAALNEEQGRQIQFVSKTVGERKVWLKMAEQNALLAIRQHVQQNQNQAQRVAALAELLGMAAEDLNRIECFDISHTQGEATVASCVVYEQQDMRPDQYRRYNIATAKAGDDYAAMREVLTRRYGKLAAGNEEDGRWPDLVLIDGGKGQVAMAQQVWRELGIALPIVGIAKGPERKAGLEELIIPHLDAVMQLPPHHPALHLLQTVRDESHRFAVSGHRRKRGKARTTSTLAEIPGIGPKRRRSLLTRFGGLRGIQAASVDDLAQTEGISRALAEKIYAALHG</sequence>
<dbReference type="InterPro" id="IPR050066">
    <property type="entry name" value="UvrABC_protein_C"/>
</dbReference>
<dbReference type="GO" id="GO:0009380">
    <property type="term" value="C:excinuclease repair complex"/>
    <property type="evidence" value="ECO:0007669"/>
    <property type="project" value="InterPro"/>
</dbReference>
<dbReference type="Gene3D" id="3.30.420.340">
    <property type="entry name" value="UvrC, RNAse H endonuclease domain"/>
    <property type="match status" value="1"/>
</dbReference>
<dbReference type="KEGG" id="nsg:H3L94_05420"/>
<comment type="function">
    <text evidence="8 13">The UvrABC repair system catalyzes the recognition and processing of DNA lesions. UvrC both incises the 5' and 3' sides of the lesion. The N-terminal half is responsible for the 3' incision and the C-terminal half is responsible for the 5' incision.</text>
</comment>
<dbReference type="PROSITE" id="PS50165">
    <property type="entry name" value="UVRC"/>
    <property type="match status" value="1"/>
</dbReference>
<dbReference type="GO" id="GO:0009432">
    <property type="term" value="P:SOS response"/>
    <property type="evidence" value="ECO:0007669"/>
    <property type="project" value="UniProtKB-UniRule"/>
</dbReference>
<dbReference type="GO" id="GO:0006289">
    <property type="term" value="P:nucleotide-excision repair"/>
    <property type="evidence" value="ECO:0007669"/>
    <property type="project" value="UniProtKB-UniRule"/>
</dbReference>
<evidence type="ECO:0000256" key="1">
    <source>
        <dbReference type="ARBA" id="ARBA00004496"/>
    </source>
</evidence>
<dbReference type="InterPro" id="IPR003583">
    <property type="entry name" value="Hlx-hairpin-Hlx_DNA-bd_motif"/>
</dbReference>
<evidence type="ECO:0000256" key="3">
    <source>
        <dbReference type="ARBA" id="ARBA00022763"/>
    </source>
</evidence>
<name>A0A7D7N8V6_9NEIS</name>
<dbReference type="InterPro" id="IPR047296">
    <property type="entry name" value="GIY-YIG_UvrC_Cho"/>
</dbReference>
<evidence type="ECO:0000256" key="12">
    <source>
        <dbReference type="ARBA" id="ARBA00077138"/>
    </source>
</evidence>
<feature type="domain" description="UVR" evidence="14">
    <location>
        <begin position="217"/>
        <end position="252"/>
    </location>
</feature>
<dbReference type="Pfam" id="PF01541">
    <property type="entry name" value="GIY-YIG"/>
    <property type="match status" value="1"/>
</dbReference>
<dbReference type="InterPro" id="IPR001943">
    <property type="entry name" value="UVR_dom"/>
</dbReference>
<dbReference type="GO" id="GO:0003677">
    <property type="term" value="F:DNA binding"/>
    <property type="evidence" value="ECO:0007669"/>
    <property type="project" value="UniProtKB-UniRule"/>
</dbReference>
<accession>A0A7D7N8V6</accession>
<evidence type="ECO:0000313" key="17">
    <source>
        <dbReference type="EMBL" id="QMT41461.1"/>
    </source>
</evidence>
<keyword evidence="5 13" id="KW-0267">Excision nuclease</keyword>
<dbReference type="FunFam" id="3.30.420.340:FF:000001">
    <property type="entry name" value="UvrABC system protein C"/>
    <property type="match status" value="1"/>
</dbReference>
<dbReference type="Pfam" id="PF14520">
    <property type="entry name" value="HHH_5"/>
    <property type="match status" value="1"/>
</dbReference>
<dbReference type="Gene3D" id="4.10.860.10">
    <property type="entry name" value="UVR domain"/>
    <property type="match status" value="1"/>
</dbReference>
<dbReference type="InterPro" id="IPR010994">
    <property type="entry name" value="RuvA_2-like"/>
</dbReference>
<gene>
    <name evidence="13 17" type="primary">uvrC</name>
    <name evidence="17" type="ORF">H3L94_05420</name>
</gene>
<dbReference type="InterPro" id="IPR036876">
    <property type="entry name" value="UVR_dom_sf"/>
</dbReference>
<dbReference type="Pfam" id="PF22920">
    <property type="entry name" value="UvrC_RNaseH"/>
    <property type="match status" value="1"/>
</dbReference>
<dbReference type="PROSITE" id="PS50151">
    <property type="entry name" value="UVR"/>
    <property type="match status" value="1"/>
</dbReference>
<comment type="similarity">
    <text evidence="9 13">Belongs to the UvrC family.</text>
</comment>
<feature type="domain" description="UvrC family homology region profile" evidence="16">
    <location>
        <begin position="271"/>
        <end position="497"/>
    </location>
</feature>
<dbReference type="InterPro" id="IPR038476">
    <property type="entry name" value="UvrC_RNase_H_dom_sf"/>
</dbReference>
<evidence type="ECO:0000259" key="16">
    <source>
        <dbReference type="PROSITE" id="PS50165"/>
    </source>
</evidence>
<evidence type="ECO:0000256" key="6">
    <source>
        <dbReference type="ARBA" id="ARBA00023204"/>
    </source>
</evidence>
<evidence type="ECO:0000256" key="9">
    <source>
        <dbReference type="ARBA" id="ARBA00061531"/>
    </source>
</evidence>
<dbReference type="GO" id="GO:0009381">
    <property type="term" value="F:excinuclease ABC activity"/>
    <property type="evidence" value="ECO:0007669"/>
    <property type="project" value="UniProtKB-UniRule"/>
</dbReference>
<dbReference type="InterPro" id="IPR004791">
    <property type="entry name" value="UvrC"/>
</dbReference>
<protein>
    <recommendedName>
        <fullName evidence="11 13">UvrABC system protein C</fullName>
        <shortName evidence="13">Protein UvrC</shortName>
    </recommendedName>
    <alternativeName>
        <fullName evidence="12 13">Excinuclease ABC subunit C</fullName>
    </alternativeName>
</protein>
<dbReference type="PROSITE" id="PS50164">
    <property type="entry name" value="GIY_YIG"/>
    <property type="match status" value="1"/>
</dbReference>
<dbReference type="InterPro" id="IPR000305">
    <property type="entry name" value="GIY-YIG_endonuc"/>
</dbReference>
<dbReference type="SUPFAM" id="SSF46600">
    <property type="entry name" value="C-terminal UvrC-binding domain of UvrB"/>
    <property type="match status" value="1"/>
</dbReference>
<comment type="subcellular location">
    <subcellularLocation>
        <location evidence="1 13">Cytoplasm</location>
    </subcellularLocation>
</comment>
<dbReference type="GO" id="GO:0005737">
    <property type="term" value="C:cytoplasm"/>
    <property type="evidence" value="ECO:0007669"/>
    <property type="project" value="UniProtKB-SubCell"/>
</dbReference>
<evidence type="ECO:0000256" key="2">
    <source>
        <dbReference type="ARBA" id="ARBA00022490"/>
    </source>
</evidence>
<dbReference type="InterPro" id="IPR035901">
    <property type="entry name" value="GIY-YIG_endonuc_sf"/>
</dbReference>
<dbReference type="Proteomes" id="UP000514752">
    <property type="component" value="Chromosome"/>
</dbReference>
<dbReference type="Pfam" id="PF08459">
    <property type="entry name" value="UvrC_RNaseH_dom"/>
    <property type="match status" value="1"/>
</dbReference>
<dbReference type="EMBL" id="CP059567">
    <property type="protein sequence ID" value="QMT41461.1"/>
    <property type="molecule type" value="Genomic_DNA"/>
</dbReference>
<dbReference type="AlphaFoldDB" id="A0A7D7N8V6"/>
<evidence type="ECO:0000256" key="4">
    <source>
        <dbReference type="ARBA" id="ARBA00022769"/>
    </source>
</evidence>
<dbReference type="SUPFAM" id="SSF47781">
    <property type="entry name" value="RuvA domain 2-like"/>
    <property type="match status" value="1"/>
</dbReference>
<dbReference type="SMART" id="SM00465">
    <property type="entry name" value="GIYc"/>
    <property type="match status" value="1"/>
</dbReference>
<dbReference type="PANTHER" id="PTHR30562">
    <property type="entry name" value="UVRC/OXIDOREDUCTASE"/>
    <property type="match status" value="1"/>
</dbReference>
<dbReference type="SMART" id="SM00278">
    <property type="entry name" value="HhH1"/>
    <property type="match status" value="2"/>
</dbReference>
<dbReference type="FunFam" id="1.10.150.20:FF:000005">
    <property type="entry name" value="UvrABC system protein C"/>
    <property type="match status" value="1"/>
</dbReference>
<evidence type="ECO:0000256" key="10">
    <source>
        <dbReference type="ARBA" id="ARBA00062841"/>
    </source>
</evidence>
<organism evidence="17 18">
    <name type="scientific">Neisseria shayeganii</name>
    <dbReference type="NCBI Taxonomy" id="607712"/>
    <lineage>
        <taxon>Bacteria</taxon>
        <taxon>Pseudomonadati</taxon>
        <taxon>Pseudomonadota</taxon>
        <taxon>Betaproteobacteria</taxon>
        <taxon>Neisseriales</taxon>
        <taxon>Neisseriaceae</taxon>
        <taxon>Neisseria</taxon>
    </lineage>
</organism>
<evidence type="ECO:0000256" key="13">
    <source>
        <dbReference type="HAMAP-Rule" id="MF_00203"/>
    </source>
</evidence>
<reference evidence="17 18" key="1">
    <citation type="submission" date="2020-07" db="EMBL/GenBank/DDBJ databases">
        <title>Genomic diversity of species in the Neisseriaceae family.</title>
        <authorList>
            <person name="Vincent A.T."/>
            <person name="Bernet E."/>
            <person name="Veyrier F.J."/>
        </authorList>
    </citation>
    <scope>NUCLEOTIDE SEQUENCE [LARGE SCALE GENOMIC DNA]</scope>
    <source>
        <strain evidence="17 18">DSM 22244</strain>
    </source>
</reference>
<evidence type="ECO:0000256" key="11">
    <source>
        <dbReference type="ARBA" id="ARBA00067419"/>
    </source>
</evidence>
<evidence type="ECO:0000256" key="8">
    <source>
        <dbReference type="ARBA" id="ARBA00059452"/>
    </source>
</evidence>
<dbReference type="FunFam" id="3.40.1440.10:FF:000001">
    <property type="entry name" value="UvrABC system protein C"/>
    <property type="match status" value="1"/>
</dbReference>
<evidence type="ECO:0000259" key="15">
    <source>
        <dbReference type="PROSITE" id="PS50164"/>
    </source>
</evidence>
<dbReference type="InterPro" id="IPR001162">
    <property type="entry name" value="UvrC_RNase_H_dom"/>
</dbReference>
<evidence type="ECO:0000259" key="14">
    <source>
        <dbReference type="PROSITE" id="PS50151"/>
    </source>
</evidence>
<keyword evidence="7 13" id="KW-0742">SOS response</keyword>
<comment type="subunit">
    <text evidence="10 13">Interacts with UvrB in an incision complex.</text>
</comment>
<keyword evidence="6 13" id="KW-0234">DNA repair</keyword>
<keyword evidence="2 13" id="KW-0963">Cytoplasm</keyword>
<dbReference type="Gene3D" id="1.10.150.20">
    <property type="entry name" value="5' to 3' exonuclease, C-terminal subdomain"/>
    <property type="match status" value="1"/>
</dbReference>
<dbReference type="PANTHER" id="PTHR30562:SF1">
    <property type="entry name" value="UVRABC SYSTEM PROTEIN C"/>
    <property type="match status" value="1"/>
</dbReference>
<keyword evidence="3 13" id="KW-0227">DNA damage</keyword>
<feature type="domain" description="GIY-YIG" evidence="15">
    <location>
        <begin position="30"/>
        <end position="108"/>
    </location>
</feature>
<proteinExistence type="inferred from homology"/>
<evidence type="ECO:0000256" key="7">
    <source>
        <dbReference type="ARBA" id="ARBA00023236"/>
    </source>
</evidence>
<dbReference type="CDD" id="cd10434">
    <property type="entry name" value="GIY-YIG_UvrC_Cho"/>
    <property type="match status" value="1"/>
</dbReference>
<keyword evidence="4 13" id="KW-0228">DNA excision</keyword>
<dbReference type="Gene3D" id="3.40.1440.10">
    <property type="entry name" value="GIY-YIG endonuclease"/>
    <property type="match status" value="1"/>
</dbReference>
<dbReference type="HAMAP" id="MF_00203">
    <property type="entry name" value="UvrC"/>
    <property type="match status" value="1"/>
</dbReference>
<dbReference type="Pfam" id="PF02151">
    <property type="entry name" value="UVR"/>
    <property type="match status" value="1"/>
</dbReference>
<evidence type="ECO:0000256" key="5">
    <source>
        <dbReference type="ARBA" id="ARBA00022881"/>
    </source>
</evidence>
<dbReference type="NCBIfam" id="TIGR00194">
    <property type="entry name" value="uvrC"/>
    <property type="match status" value="1"/>
</dbReference>
<evidence type="ECO:0000313" key="18">
    <source>
        <dbReference type="Proteomes" id="UP000514752"/>
    </source>
</evidence>